<evidence type="ECO:0000313" key="3">
    <source>
        <dbReference type="EMBL" id="KAG7338565.1"/>
    </source>
</evidence>
<dbReference type="InterPro" id="IPR051222">
    <property type="entry name" value="PPR/CCM1_RNA-binding"/>
</dbReference>
<keyword evidence="1" id="KW-0677">Repeat</keyword>
<dbReference type="PANTHER" id="PTHR47942">
    <property type="entry name" value="TETRATRICOPEPTIDE REPEAT (TPR)-LIKE SUPERFAMILY PROTEIN-RELATED"/>
    <property type="match status" value="1"/>
</dbReference>
<dbReference type="Proteomes" id="UP000693970">
    <property type="component" value="Unassembled WGS sequence"/>
</dbReference>
<feature type="compositionally biased region" description="Acidic residues" evidence="2">
    <location>
        <begin position="104"/>
        <end position="117"/>
    </location>
</feature>
<feature type="compositionally biased region" description="Basic and acidic residues" evidence="2">
    <location>
        <begin position="268"/>
        <end position="283"/>
    </location>
</feature>
<organism evidence="4 5">
    <name type="scientific">Nitzschia inconspicua</name>
    <dbReference type="NCBI Taxonomy" id="303405"/>
    <lineage>
        <taxon>Eukaryota</taxon>
        <taxon>Sar</taxon>
        <taxon>Stramenopiles</taxon>
        <taxon>Ochrophyta</taxon>
        <taxon>Bacillariophyta</taxon>
        <taxon>Bacillariophyceae</taxon>
        <taxon>Bacillariophycidae</taxon>
        <taxon>Bacillariales</taxon>
        <taxon>Bacillariaceae</taxon>
        <taxon>Nitzschia</taxon>
    </lineage>
</organism>
<feature type="region of interest" description="Disordered" evidence="2">
    <location>
        <begin position="74"/>
        <end position="117"/>
    </location>
</feature>
<proteinExistence type="predicted"/>
<gene>
    <name evidence="4" type="ORF">IV203_013968</name>
    <name evidence="3" type="ORF">IV203_014251</name>
</gene>
<keyword evidence="5" id="KW-1185">Reference proteome</keyword>
<comment type="caution">
    <text evidence="4">The sequence shown here is derived from an EMBL/GenBank/DDBJ whole genome shotgun (WGS) entry which is preliminary data.</text>
</comment>
<reference evidence="4" key="2">
    <citation type="submission" date="2021-04" db="EMBL/GenBank/DDBJ databases">
        <authorList>
            <person name="Podell S."/>
        </authorList>
    </citation>
    <scope>NUCLEOTIDE SEQUENCE</scope>
    <source>
        <strain evidence="4">Hildebrandi</strain>
    </source>
</reference>
<dbReference type="EMBL" id="JAGRRH010000001">
    <property type="protein sequence ID" value="KAG7374873.1"/>
    <property type="molecule type" value="Genomic_DNA"/>
</dbReference>
<dbReference type="PANTHER" id="PTHR47942:SF63">
    <property type="entry name" value="PENTATRICOPEPTIDE REPEAT-CONTAINING PROTEIN"/>
    <property type="match status" value="1"/>
</dbReference>
<feature type="region of interest" description="Disordered" evidence="2">
    <location>
        <begin position="823"/>
        <end position="858"/>
    </location>
</feature>
<evidence type="ECO:0000256" key="1">
    <source>
        <dbReference type="ARBA" id="ARBA00022737"/>
    </source>
</evidence>
<dbReference type="OrthoDB" id="185373at2759"/>
<reference evidence="4" key="1">
    <citation type="journal article" date="2021" name="Sci. Rep.">
        <title>Diploid genomic architecture of Nitzschia inconspicua, an elite biomass production diatom.</title>
        <authorList>
            <person name="Oliver A."/>
            <person name="Podell S."/>
            <person name="Pinowska A."/>
            <person name="Traller J.C."/>
            <person name="Smith S.R."/>
            <person name="McClure R."/>
            <person name="Beliaev A."/>
            <person name="Bohutskyi P."/>
            <person name="Hill E.A."/>
            <person name="Rabines A."/>
            <person name="Zheng H."/>
            <person name="Allen L.Z."/>
            <person name="Kuo A."/>
            <person name="Grigoriev I.V."/>
            <person name="Allen A.E."/>
            <person name="Hazlebeck D."/>
            <person name="Allen E.E."/>
        </authorList>
    </citation>
    <scope>NUCLEOTIDE SEQUENCE</scope>
    <source>
        <strain evidence="4">Hildebrandi</strain>
    </source>
</reference>
<dbReference type="AlphaFoldDB" id="A0A9K3M6C2"/>
<name>A0A9K3M6C2_9STRA</name>
<evidence type="ECO:0000313" key="5">
    <source>
        <dbReference type="Proteomes" id="UP000693970"/>
    </source>
</evidence>
<feature type="compositionally biased region" description="Basic and acidic residues" evidence="2">
    <location>
        <begin position="837"/>
        <end position="857"/>
    </location>
</feature>
<feature type="region of interest" description="Disordered" evidence="2">
    <location>
        <begin position="268"/>
        <end position="294"/>
    </location>
</feature>
<protein>
    <submittedName>
        <fullName evidence="4">PPR: pentatricopeptide repeat domain containing protein</fullName>
    </submittedName>
</protein>
<dbReference type="EMBL" id="JAGRRH010000054">
    <property type="protein sequence ID" value="KAG7338565.1"/>
    <property type="molecule type" value="Genomic_DNA"/>
</dbReference>
<evidence type="ECO:0000313" key="4">
    <source>
        <dbReference type="EMBL" id="KAG7374873.1"/>
    </source>
</evidence>
<evidence type="ECO:0000256" key="2">
    <source>
        <dbReference type="SAM" id="MobiDB-lite"/>
    </source>
</evidence>
<sequence>MKAVAASSELGARRIISRQQSLFLSKRCNATGETSISFRPRPYPSTLVTYPVSHWQRNITAGFHTCRVLSETENKFRNGDPSELQSNISRPLITAEDEQLRKEDDDDDDDRYGRFDDDENDDLWKEYYNSDQHVTKSWNDDSSDVSLTKRLWLDPKSPLKERVNRFVNSPLGSLHHLDIKIGSIDLIKQCGKLHSFQGMKYAQDILDRLIEEKRHVNANNTWPVMVVPDRPFQYVMYSWANLCRRVPFASQRMREVLDIMIQENADDKETKERILKERSKSAPDDDTDNQNPILTSEDTTEDLFADISCQPTVSTYNTLLQGLSQAAMRSIQSAIEAEEVLSVMEKMHRNRGWHTKPNTRSYSLVLNAYAKCRHDSAGERAEKVLRDMIQRHEQDIEAYRTEYQEDYDLQTMDNNRRRIVTPDVVAYTSVIQAYGNSQKPGSAEKALALLSELIHSDNPAVQVDAFAFANTINVYSKMAAKKASPESRNQAAMRAEKIWWLYVEELEKRMGDESGQSNLEASIVPFNAALKAIAASFTKQSPHQTEELLFKLLEQNNPNFHIYPDTISFNTVMQAWANASKVETSTGPERAEDLLKLLKTSALDDDPSRRVHPNVQSYVIVMNAYAVSRRTDSVAQVHRLLTELLGEARERLFKEDEIINAVPFTVLLKAVAKSNKKENDNEAAAEDPFGVGMDERDKLSMDPYSVAFQTYSEMKFDVHGLGVQPDHFAFAAMLDVIAVHTDMDSVERRQRVNEVFEDACQAGQVSSLVVRSLQSACPNEAFLNELLQLPRGESVTSMETVNVFQRQWTRFVPPQFRRVTKRKDSFLAKTSSKPFQRSKDRGENRNGNKHIDNERMPRKVKQAAKNKDFIF</sequence>
<accession>A0A9K3M6C2</accession>